<dbReference type="Proteomes" id="UP000000803">
    <property type="component" value="Chromosome 3R"/>
</dbReference>
<reference evidence="2" key="13">
    <citation type="journal article" date="2015" name="Genome Res.">
        <title>The Release 6 reference sequence of the Drosophila melanogaster genome.</title>
        <authorList>
            <person name="Hoskins R.A."/>
            <person name="Carlson J.W."/>
            <person name="Wan K.H."/>
            <person name="Park S."/>
            <person name="Mendez I."/>
            <person name="Galle S.E."/>
            <person name="Booth B.W."/>
            <person name="Pfeiffer B.D."/>
            <person name="George R.A."/>
            <person name="Svirskas R."/>
            <person name="Krzywinski M."/>
            <person name="Schein J."/>
            <person name="Accardo M.C."/>
            <person name="Damia E."/>
            <person name="Messina G."/>
            <person name="Mendez-Lago M."/>
            <person name="de Pablos B."/>
            <person name="Demakova O.V."/>
            <person name="Andreyeva E.N."/>
            <person name="Boldyreva L.V."/>
            <person name="Marra M."/>
            <person name="Carvalho A.B."/>
            <person name="Dimitri P."/>
            <person name="Villasante A."/>
            <person name="Zhimulev I.F."/>
            <person name="Rubin G.M."/>
            <person name="Karpen G.H."/>
            <person name="Celniker S.E."/>
        </authorList>
    </citation>
    <scope>NUCLEOTIDE SEQUENCE</scope>
</reference>
<reference evidence="2" key="8">
    <citation type="submission" date="2006-08" db="EMBL/GenBank/DDBJ databases">
        <authorList>
            <person name="Celniker S."/>
            <person name="Carlson J."/>
            <person name="Wan K."/>
            <person name="Frise E."/>
            <person name="Hoskins R."/>
            <person name="Park S."/>
            <person name="Svirskas R."/>
            <person name="Rubin G."/>
        </authorList>
    </citation>
    <scope>NUCLEOTIDE SEQUENCE</scope>
</reference>
<dbReference type="STRING" id="7227.FBpp0085034"/>
<reference evidence="2 5" key="9">
    <citation type="journal article" date="2007" name="Science">
        <title>The Release 5.1 annotation of Drosophila melanogaster heterochromatin.</title>
        <authorList>
            <person name="Smith C.D."/>
            <person name="Shu S."/>
            <person name="Mungall C.J."/>
            <person name="Karpen G.H."/>
        </authorList>
    </citation>
    <scope>NUCLEOTIDE SEQUENCE [LARGE SCALE GENOMIC DNA]</scope>
    <source>
        <strain evidence="5">Berkeley</strain>
    </source>
</reference>
<reference evidence="2" key="11">
    <citation type="journal article" date="2015" name="G3 (Bethesda)">
        <title>Gene Model Annotations for Drosophila melanogaster: Impact of High-Throughput Data.</title>
        <authorList>
            <consortium name="FlyBase Consortium"/>
            <person name="Matthews B.B."/>
            <person name="Dos Santos G."/>
            <person name="Crosby M.A."/>
            <person name="Emmert D.B."/>
            <person name="St Pierre S.E."/>
            <person name="Gramates L.S."/>
            <person name="Zhou P."/>
            <person name="Schroeder A.J."/>
            <person name="Falls K."/>
            <person name="Strelets V."/>
            <person name="Russo S.M."/>
            <person name="Gelbart W.M."/>
            <person name="null"/>
        </authorList>
    </citation>
    <scope>NUCLEOTIDE SEQUENCE</scope>
</reference>
<keyword evidence="5" id="KW-1185">Reference proteome</keyword>
<reference evidence="2" key="12">
    <citation type="journal article" date="2015" name="G3 (Bethesda)">
        <title>Gene Model Annotations for Drosophila melanogaster: The Rule-Benders.</title>
        <authorList>
            <consortium name="FlyBase Consortium"/>
            <person name="Crosby M.A."/>
            <person name="Gramates L.S."/>
            <person name="Dos Santos G."/>
            <person name="Matthews B.B."/>
            <person name="St Pierre S.E."/>
            <person name="Zhou P."/>
            <person name="Schroeder A.J."/>
            <person name="Falls K."/>
            <person name="Emmert D.B."/>
            <person name="Russo S.M."/>
            <person name="Gelbart W.M."/>
            <person name="null"/>
        </authorList>
    </citation>
    <scope>NUCLEOTIDE SEQUENCE</scope>
</reference>
<protein>
    <submittedName>
        <fullName evidence="3">GH11073p</fullName>
    </submittedName>
    <submittedName>
        <fullName evidence="2">Uncharacterized protein, isoform A</fullName>
    </submittedName>
</protein>
<reference evidence="3" key="6">
    <citation type="submission" date="2002-06" db="EMBL/GenBank/DDBJ databases">
        <authorList>
            <person name="Stapleton M."/>
            <person name="Brokstein P."/>
            <person name="Hong L."/>
            <person name="Agbayani A."/>
            <person name="Carlson J."/>
            <person name="Champe M."/>
            <person name="Chavez C."/>
            <person name="Dorsett V."/>
            <person name="Dresnek D."/>
            <person name="Farfan D."/>
            <person name="Frise E."/>
            <person name="George R."/>
            <person name="Gonzalez M."/>
            <person name="Guarin H."/>
            <person name="Kronmiller B."/>
            <person name="Li P."/>
            <person name="Liao G."/>
            <person name="Miranda A."/>
            <person name="Mungall C.J."/>
            <person name="Nunoo J."/>
            <person name="Pacleb J."/>
            <person name="Paragas V."/>
            <person name="Park S."/>
            <person name="Patel S."/>
            <person name="Phouanenavong S."/>
            <person name="Wan K."/>
            <person name="Yu C."/>
            <person name="Lewis S.E."/>
            <person name="Rubin G.M."/>
            <person name="Celniker S."/>
        </authorList>
    </citation>
    <scope>NUCLEOTIDE SEQUENCE</scope>
    <source>
        <strain evidence="3">Berkeley</strain>
    </source>
</reference>
<dbReference type="Pfam" id="PF16025">
    <property type="entry name" value="CaM_bind"/>
    <property type="match status" value="1"/>
</dbReference>
<evidence type="ECO:0000313" key="3">
    <source>
        <dbReference type="EMBL" id="AAM50630.1"/>
    </source>
</evidence>
<reference evidence="2" key="15">
    <citation type="submission" date="2024-06" db="EMBL/GenBank/DDBJ databases">
        <title>Drosophila melanogaster release 4 sequence.</title>
        <authorList>
            <consortium name="Berkeley Drosophila Genome Project"/>
            <person name="Celniker S."/>
            <person name="Carlson J."/>
            <person name="Wan K."/>
            <person name="Pfeiffer B."/>
            <person name="Frise E."/>
            <person name="George R."/>
            <person name="Hoskins R."/>
            <person name="Stapleton M."/>
            <person name="Pacleb J."/>
            <person name="Park S."/>
            <person name="Svirskas R."/>
            <person name="Smith E."/>
            <person name="Yu C."/>
            <person name="Rubin G."/>
        </authorList>
    </citation>
    <scope>NUCLEOTIDE SEQUENCE</scope>
</reference>
<reference evidence="2 5" key="7">
    <citation type="journal article" date="2005" name="PLoS Comput. Biol.">
        <title>Combined evidence annotation of transposable elements in genome sequences.</title>
        <authorList>
            <person name="Quesneville H."/>
            <person name="Bergman C.M."/>
            <person name="Andrieu O."/>
            <person name="Autard D."/>
            <person name="Nouaud D."/>
            <person name="Ashburner M."/>
            <person name="Anxolabehere D."/>
        </authorList>
    </citation>
    <scope>NUCLEOTIDE SEQUENCE [LARGE SCALE GENOMIC DNA]</scope>
    <source>
        <strain evidence="5">Berkeley</strain>
    </source>
</reference>
<reference evidence="5" key="2">
    <citation type="journal article" date="2002" name="Genome Biol.">
        <title>Finishing a whole-genome shotgun: release 3 of the Drosophila melanogaster euchromatic genome sequence.</title>
        <authorList>
            <person name="Celniker S.E."/>
            <person name="Wheeler D.A."/>
            <person name="Kronmiller B."/>
            <person name="Carlson J.W."/>
            <person name="Halpern A."/>
            <person name="Patel S."/>
            <person name="Adams M."/>
            <person name="Champe M."/>
            <person name="Dugan S.P."/>
            <person name="Frise E."/>
            <person name="Hodgson A."/>
            <person name="George R.A."/>
            <person name="Hoskins R.A."/>
            <person name="Laverty T."/>
            <person name="Muzny D.M."/>
            <person name="Nelson C.R."/>
            <person name="Pacleb J.M."/>
            <person name="Park S."/>
            <person name="Pfeiffer B.D."/>
            <person name="Richards S."/>
            <person name="Sodergren E.J."/>
            <person name="Svirskas R."/>
            <person name="Tabor P.E."/>
            <person name="Wan K."/>
            <person name="Stapleton M."/>
            <person name="Sutton G.G."/>
            <person name="Venter C."/>
            <person name="Weinstock G."/>
            <person name="Scherer S.E."/>
            <person name="Myers E.W."/>
            <person name="Gibbs R.A."/>
            <person name="Rubin G.M."/>
        </authorList>
    </citation>
    <scope>NUCLEOTIDE SEQUENCE [LARGE SCALE GENOMIC DNA]</scope>
    <source>
        <strain evidence="5">Berkeley</strain>
    </source>
</reference>
<dbReference type="ExpressionAtlas" id="Q9VA51">
    <property type="expression patterns" value="baseline and differential"/>
</dbReference>
<evidence type="ECO:0000256" key="1">
    <source>
        <dbReference type="SAM" id="MobiDB-lite"/>
    </source>
</evidence>
<dbReference type="RefSeq" id="NP_651815.1">
    <property type="nucleotide sequence ID" value="NM_143558.2"/>
</dbReference>
<dbReference type="Bgee" id="FBgn0039792">
    <property type="expression patterns" value="Expressed in early-mid elongation-stage spermatid (Drosophila) in testis and 23 other cell types or tissues"/>
</dbReference>
<dbReference type="DNASU" id="43639"/>
<dbReference type="AGR" id="FB:FBgn0039792"/>
<reference evidence="2 5" key="1">
    <citation type="journal article" date="2000" name="Science">
        <title>The genome sequence of Drosophila melanogaster.</title>
        <authorList>
            <person name="Adams M.D."/>
            <person name="Celniker S.E."/>
            <person name="Holt R.A."/>
            <person name="Evans C.A."/>
            <person name="Gocayne J.D."/>
            <person name="Amanatides P.G."/>
            <person name="Scherer S.E."/>
            <person name="Li P.W."/>
            <person name="Hoskins R.A."/>
            <person name="Galle R.F."/>
            <person name="George R.A."/>
            <person name="Lewis S.E."/>
            <person name="Richards S."/>
            <person name="Ashburner M."/>
            <person name="Henderson S.N."/>
            <person name="Sutton G.G."/>
            <person name="Wortman J.R."/>
            <person name="Yandell M.D."/>
            <person name="Zhang Q."/>
            <person name="Chen L.X."/>
            <person name="Brandon R.C."/>
            <person name="Rogers Y.H."/>
            <person name="Blazej R.G."/>
            <person name="Champe M."/>
            <person name="Pfeiffer B.D."/>
            <person name="Wan K.H."/>
            <person name="Doyle C."/>
            <person name="Baxter E.G."/>
            <person name="Helt G."/>
            <person name="Nelson C.R."/>
            <person name="Gabor G.L."/>
            <person name="Abril J.F."/>
            <person name="Agbayani A."/>
            <person name="An H.J."/>
            <person name="Andrews-Pfannkoch C."/>
            <person name="Baldwin D."/>
            <person name="Ballew R.M."/>
            <person name="Basu A."/>
            <person name="Baxendale J."/>
            <person name="Bayraktaroglu L."/>
            <person name="Beasley E.M."/>
            <person name="Beeson K.Y."/>
            <person name="Benos P.V."/>
            <person name="Berman B.P."/>
            <person name="Bhandari D."/>
            <person name="Bolshakov S."/>
            <person name="Borkova D."/>
            <person name="Botchan M.R."/>
            <person name="Bouck J."/>
            <person name="Brokstein P."/>
            <person name="Brottier P."/>
            <person name="Burtis K.C."/>
            <person name="Busam D.A."/>
            <person name="Butler H."/>
            <person name="Cadieu E."/>
            <person name="Center A."/>
            <person name="Chandra I."/>
            <person name="Cherry J.M."/>
            <person name="Cawley S."/>
            <person name="Dahlke C."/>
            <person name="Davenport L.B."/>
            <person name="Davies P."/>
            <person name="de Pablos B."/>
            <person name="Delcher A."/>
            <person name="Deng Z."/>
            <person name="Mays A.D."/>
            <person name="Dew I."/>
            <person name="Dietz S.M."/>
            <person name="Dodson K."/>
            <person name="Doup L.E."/>
            <person name="Downes M."/>
            <person name="Dugan-Rocha S."/>
            <person name="Dunkov B.C."/>
            <person name="Dunn P."/>
            <person name="Durbin K.J."/>
            <person name="Evangelista C.C."/>
            <person name="Ferraz C."/>
            <person name="Ferriera S."/>
            <person name="Fleischmann W."/>
            <person name="Fosler C."/>
            <person name="Gabrielian A.E."/>
            <person name="Garg N.S."/>
            <person name="Gelbart W.M."/>
            <person name="Glasser K."/>
            <person name="Glodek A."/>
            <person name="Gong F."/>
            <person name="Gorrell J.H."/>
            <person name="Gu Z."/>
            <person name="Guan P."/>
            <person name="Harris M."/>
            <person name="Harris N.L."/>
            <person name="Harvey D."/>
            <person name="Heiman T.J."/>
            <person name="Hernandez J.R."/>
            <person name="Houck J."/>
            <person name="Hostin D."/>
            <person name="Houston K.A."/>
            <person name="Howland T.J."/>
            <person name="Wei M.H."/>
            <person name="Ibegwam C."/>
            <person name="Jalali M."/>
            <person name="Kalush F."/>
            <person name="Karpen G.H."/>
            <person name="Ke Z."/>
            <person name="Kennison J.A."/>
            <person name="Ketchum K.A."/>
            <person name="Kimmel B.E."/>
            <person name="Kodira C.D."/>
            <person name="Kraft C."/>
            <person name="Kravitz S."/>
            <person name="Kulp D."/>
            <person name="Lai Z."/>
            <person name="Lasko P."/>
            <person name="Lei Y."/>
            <person name="Levitsky A.A."/>
            <person name="Li J."/>
            <person name="Li Z."/>
            <person name="Liang Y."/>
            <person name="Lin X."/>
            <person name="Liu X."/>
            <person name="Mattei B."/>
            <person name="McIntosh T.C."/>
            <person name="McLeod M.P."/>
            <person name="McPherson D."/>
            <person name="Merkulov G."/>
            <person name="Milshina N.V."/>
            <person name="Mobarry C."/>
            <person name="Morris J."/>
            <person name="Moshrefi A."/>
            <person name="Mount S.M."/>
            <person name="Moy M."/>
            <person name="Murphy B."/>
            <person name="Murphy L."/>
            <person name="Muzny D.M."/>
            <person name="Nelson D.L."/>
            <person name="Nelson D.R."/>
            <person name="Nelson K.A."/>
            <person name="Nixon K."/>
            <person name="Nusskern D.R."/>
            <person name="Pacleb J.M."/>
            <person name="Palazzolo M."/>
            <person name="Pittman G.S."/>
            <person name="Pan S."/>
            <person name="Pollard J."/>
            <person name="Puri V."/>
            <person name="Reese M.G."/>
            <person name="Reinert K."/>
            <person name="Remington K."/>
            <person name="Saunders R.D."/>
            <person name="Scheeler F."/>
            <person name="Shen H."/>
            <person name="Shue B.C."/>
            <person name="Siden-Kiamos I."/>
            <person name="Simpson M."/>
            <person name="Skupski M.P."/>
            <person name="Smith T."/>
            <person name="Spier E."/>
            <person name="Spradling A.C."/>
            <person name="Stapleton M."/>
            <person name="Strong R."/>
            <person name="Sun E."/>
            <person name="Svirskas R."/>
            <person name="Tector C."/>
            <person name="Turner R."/>
            <person name="Venter E."/>
            <person name="Wang A.H."/>
            <person name="Wang X."/>
            <person name="Wang Z.Y."/>
            <person name="Wassarman D.A."/>
            <person name="Weinstock G.M."/>
            <person name="Weissenbach J."/>
            <person name="Williams S.M."/>
            <person name="WoodageT"/>
            <person name="Worley K.C."/>
            <person name="Wu D."/>
            <person name="Yang S."/>
            <person name="Yao Q.A."/>
            <person name="Ye J."/>
            <person name="Yeh R.F."/>
            <person name="Zaveri J.S."/>
            <person name="Zhan M."/>
            <person name="Zhang G."/>
            <person name="Zhao Q."/>
            <person name="Zheng L."/>
            <person name="Zheng X.H."/>
            <person name="Zhong F.N."/>
            <person name="Zhong W."/>
            <person name="Zhou X."/>
            <person name="Zhu S."/>
            <person name="Zhu X."/>
            <person name="Smith H.O."/>
            <person name="Gibbs R.A."/>
            <person name="Myers E.W."/>
            <person name="Rubin G.M."/>
            <person name="Venter J.C."/>
        </authorList>
    </citation>
    <scope>NUCLEOTIDE SEQUENCE [LARGE SCALE GENOMIC DNA]</scope>
    <source>
        <strain evidence="5">Berkeley</strain>
    </source>
</reference>
<reference evidence="5" key="3">
    <citation type="journal article" date="2002" name="Genome Biol.">
        <title>Annotation of the Drosophila melanogaster euchromatic genome: a systematic review.</title>
        <authorList>
            <person name="Misra S."/>
            <person name="Crosby M.A."/>
            <person name="Mungall C.J."/>
            <person name="Matthews B.B."/>
            <person name="Campbell K.S."/>
            <person name="Hradecky P."/>
            <person name="Huang Y."/>
            <person name="Kaminker J.S."/>
            <person name="Millburn G.H."/>
            <person name="Prochnik S.E."/>
            <person name="Smith C.D."/>
            <person name="Tupy J.L."/>
            <person name="Whitfied E.J."/>
            <person name="Bayraktaroglu L."/>
            <person name="Berman B.P."/>
            <person name="Bettencourt B.R."/>
            <person name="Celniker S.E."/>
            <person name="de Grey A.D."/>
            <person name="Drysdale R.A."/>
            <person name="Harris N.L."/>
            <person name="Richter J."/>
            <person name="Russo S."/>
            <person name="Schroeder A.J."/>
            <person name="Shu S.Q."/>
            <person name="Stapleton M."/>
            <person name="Yamada C."/>
            <person name="Ashburner M."/>
            <person name="Gelbart W.M."/>
            <person name="Rubin G.M."/>
            <person name="Lewis S.E."/>
        </authorList>
    </citation>
    <scope>GENOME REANNOTATION</scope>
    <source>
        <strain evidence="5">Berkeley</strain>
    </source>
</reference>
<evidence type="ECO:0000313" key="5">
    <source>
        <dbReference type="Proteomes" id="UP000000803"/>
    </source>
</evidence>
<dbReference type="OrthoDB" id="10028852at2759"/>
<dbReference type="FlyBase" id="FBgn0039792">
    <property type="gene designation" value="CG2267"/>
</dbReference>
<proteinExistence type="evidence at transcript level"/>
<accession>Q9VA51</accession>
<evidence type="ECO:0000313" key="4">
    <source>
        <dbReference type="FlyBase" id="FBgn0039792"/>
    </source>
</evidence>
<dbReference type="VEuPathDB" id="VectorBase:FBgn0039792"/>
<evidence type="ECO:0000313" key="2">
    <source>
        <dbReference type="EMBL" id="AAF57072.2"/>
    </source>
</evidence>
<feature type="compositionally biased region" description="Basic and acidic residues" evidence="1">
    <location>
        <begin position="162"/>
        <end position="171"/>
    </location>
</feature>
<dbReference type="IntAct" id="Q9VA51">
    <property type="interactions" value="4"/>
</dbReference>
<dbReference type="UCSC" id="CG2267-RA">
    <property type="organism name" value="d. melanogaster"/>
</dbReference>
<dbReference type="FunCoup" id="Q9VA51">
    <property type="interactions" value="2"/>
</dbReference>
<gene>
    <name evidence="2" type="primary">Dmel\CG2267</name>
    <name evidence="2" type="synonym">anon-WO0140519.167</name>
    <name evidence="2 4" type="ORF">CG2267</name>
    <name evidence="2" type="ORF">Dmel_CG2267</name>
</gene>
<dbReference type="EMBL" id="AY118770">
    <property type="protein sequence ID" value="AAM50630.1"/>
    <property type="molecule type" value="mRNA"/>
</dbReference>
<dbReference type="AlphaFoldDB" id="Q9VA51"/>
<dbReference type="HOGENOM" id="CLU_622985_0_0_1"/>
<reference evidence="2 5" key="10">
    <citation type="journal article" date="2007" name="Science">
        <title>Sequence finishing and mapping of Drosophila melanogaster heterochromatin.</title>
        <authorList>
            <person name="Hoskins R.A."/>
            <person name="Carlson J.W."/>
            <person name="Kennedy C."/>
            <person name="Acevedo D."/>
            <person name="Evans-Holm M."/>
            <person name="Frise E."/>
            <person name="Wan K.H."/>
            <person name="Park S."/>
            <person name="Mendez-Lago M."/>
            <person name="Rossi F."/>
            <person name="Villasante A."/>
            <person name="Dimitri P."/>
            <person name="Karpen G.H."/>
            <person name="Celniker S.E."/>
        </authorList>
    </citation>
    <scope>NUCLEOTIDE SEQUENCE [LARGE SCALE GENOMIC DNA]</scope>
    <source>
        <strain evidence="5">Berkeley</strain>
    </source>
</reference>
<name>Q9VA51_DROME</name>
<reference evidence="5" key="4">
    <citation type="journal article" date="2002" name="Genome Biol.">
        <title>The transposable elements of the Drosophila melanogaster euchromatin: a genomics perspective.</title>
        <authorList>
            <person name="Kaminker J.S."/>
            <person name="Bergman C.M."/>
            <person name="Kronmiller B."/>
            <person name="Carlson J."/>
            <person name="Svirskas R."/>
            <person name="Patel S."/>
            <person name="Frise E."/>
            <person name="Wheeler D.A."/>
            <person name="Lewis S.E."/>
            <person name="Rubin G.M."/>
            <person name="Ashburner M."/>
            <person name="Celniker S.E."/>
        </authorList>
    </citation>
    <scope>NUCLEOTIDE SEQUENCE [LARGE SCALE GENOMIC DNA]</scope>
    <source>
        <strain evidence="5">Berkeley</strain>
    </source>
</reference>
<dbReference type="PaxDb" id="7227-FBpp0085034"/>
<dbReference type="GeneID" id="43639"/>
<dbReference type="EMBL" id="AE014297">
    <property type="protein sequence ID" value="AAF57072.2"/>
    <property type="molecule type" value="Genomic_DNA"/>
</dbReference>
<reference evidence="2 5" key="5">
    <citation type="journal article" date="2002" name="Genome Biol.">
        <title>Heterochromatic sequences in a Drosophila whole-genome shotgun assembly.</title>
        <authorList>
            <person name="Hoskins R.A."/>
            <person name="Smith C.D."/>
            <person name="Carlson J.W."/>
            <person name="Carvalho A.B."/>
            <person name="Halpern A."/>
            <person name="Kaminker J.S."/>
            <person name="Kennedy C."/>
            <person name="Mungall C.J."/>
            <person name="Sullivan B.A."/>
            <person name="Sutton G.G."/>
            <person name="Yasuhara J.C."/>
            <person name="Wakimoto B.T."/>
            <person name="Myers E.W."/>
            <person name="Celniker S.E."/>
            <person name="Rubin G.M."/>
            <person name="Karpen G.H."/>
        </authorList>
    </citation>
    <scope>NUCLEOTIDE SEQUENCE [LARGE SCALE GENOMIC DNA]</scope>
    <source>
        <strain evidence="5">Berkeley</strain>
    </source>
</reference>
<feature type="region of interest" description="Disordered" evidence="1">
    <location>
        <begin position="162"/>
        <end position="187"/>
    </location>
</feature>
<sequence length="390" mass="44094">MAGETEQLTLLSELNNIGGGEFESGYCLNEKPILPPVMTDWKRLEMMRLRLCALTKEVVQKRNQITNPERRDASTNTKSQQGFGCPVIMGRFRQRLQQSETMIYDHTAEMTMQISAPPSMPIGMTSQLVMEDASLTPPQRVVVTLTPVKLATAESVWVTKLDPPKAEKPKPTENVLEPLHRSSTSPDLSKLHHQLWRRDLMQIPKSQFTLPIKCEPQSVQGIEQQQPNKLTTIRSPSRIPKLITSHVANSASVTKTQSAYQARRTYDAKVAAKRKILVSRGQISSVKQKPLPDTSHLNVPKSIRTPVPVYKRPGYVQDEEQIQKNRFKSLILRQAEENRRIQDKMQQEHQGLIATMMNDLNNAVEISNDYKSLEKALHLDSSTSSDPSQN</sequence>
<reference evidence="2" key="14">
    <citation type="submission" date="2023-12" db="EMBL/GenBank/DDBJ databases">
        <authorList>
            <consortium name="FlyBase"/>
        </authorList>
    </citation>
    <scope>NUCLEOTIDE SEQUENCE</scope>
</reference>
<dbReference type="BioGRID-ORCS" id="43639">
    <property type="hits" value="0 hits in 1 CRISPR screen"/>
</dbReference>
<dbReference type="SMR" id="Q9VA51"/>
<dbReference type="OMA" id="YDNKCNA"/>
<organism evidence="2 5">
    <name type="scientific">Drosophila melanogaster</name>
    <name type="common">Fruit fly</name>
    <dbReference type="NCBI Taxonomy" id="7227"/>
    <lineage>
        <taxon>Eukaryota</taxon>
        <taxon>Metazoa</taxon>
        <taxon>Ecdysozoa</taxon>
        <taxon>Arthropoda</taxon>
        <taxon>Hexapoda</taxon>
        <taxon>Insecta</taxon>
        <taxon>Pterygota</taxon>
        <taxon>Neoptera</taxon>
        <taxon>Endopterygota</taxon>
        <taxon>Diptera</taxon>
        <taxon>Brachycera</taxon>
        <taxon>Muscomorpha</taxon>
        <taxon>Ephydroidea</taxon>
        <taxon>Drosophilidae</taxon>
        <taxon>Drosophila</taxon>
        <taxon>Sophophora</taxon>
    </lineage>
</organism>